<feature type="chain" id="PRO_5031401417" evidence="4">
    <location>
        <begin position="25"/>
        <end position="104"/>
    </location>
</feature>
<organism evidence="5 6">
    <name type="scientific">Pseudomonas lactis</name>
    <dbReference type="NCBI Taxonomy" id="1615674"/>
    <lineage>
        <taxon>Bacteria</taxon>
        <taxon>Pseudomonadati</taxon>
        <taxon>Pseudomonadota</taxon>
        <taxon>Gammaproteobacteria</taxon>
        <taxon>Pseudomonadales</taxon>
        <taxon>Pseudomonadaceae</taxon>
        <taxon>Pseudomonas</taxon>
    </lineage>
</organism>
<evidence type="ECO:0000256" key="3">
    <source>
        <dbReference type="ARBA" id="ARBA00023186"/>
    </source>
</evidence>
<dbReference type="AlphaFoldDB" id="A0A7Y1PXK1"/>
<evidence type="ECO:0000313" key="5">
    <source>
        <dbReference type="EMBL" id="NNA42848.1"/>
    </source>
</evidence>
<protein>
    <submittedName>
        <fullName evidence="5">Acid-resistance protein</fullName>
    </submittedName>
</protein>
<proteinExistence type="predicted"/>
<evidence type="ECO:0000256" key="4">
    <source>
        <dbReference type="SAM" id="SignalP"/>
    </source>
</evidence>
<dbReference type="InterPro" id="IPR038303">
    <property type="entry name" value="HdeA/HdeB_sf"/>
</dbReference>
<keyword evidence="1 4" id="KW-0732">Signal</keyword>
<dbReference type="Gene3D" id="1.10.890.10">
    <property type="entry name" value="HNS-dependent expression A"/>
    <property type="match status" value="1"/>
</dbReference>
<gene>
    <name evidence="5" type="ORF">HBO18_01770</name>
</gene>
<feature type="signal peptide" evidence="4">
    <location>
        <begin position="1"/>
        <end position="24"/>
    </location>
</feature>
<name>A0A7Y1PXK1_9PSED</name>
<comment type="caution">
    <text evidence="5">The sequence shown here is derived from an EMBL/GenBank/DDBJ whole genome shotgun (WGS) entry which is preliminary data.</text>
</comment>
<dbReference type="PROSITE" id="PS51257">
    <property type="entry name" value="PROKAR_LIPOPROTEIN"/>
    <property type="match status" value="1"/>
</dbReference>
<reference evidence="5 6" key="1">
    <citation type="journal article" date="2020" name="Front. Microbiol.">
        <title>Genetic Organization of the aprX-lipA2 Operon Affects the Proteolytic Potential of Pseudomonas Species in Milk.</title>
        <authorList>
            <person name="Maier C."/>
            <person name="Huptas C."/>
            <person name="von Neubeck M."/>
            <person name="Scherer S."/>
            <person name="Wenning M."/>
            <person name="Lucking G."/>
        </authorList>
    </citation>
    <scope>NUCLEOTIDE SEQUENCE [LARGE SCALE GENOMIC DNA]</scope>
    <source>
        <strain evidence="5 6">WS 4997</strain>
    </source>
</reference>
<accession>A0A7Y1PXK1</accession>
<evidence type="ECO:0000256" key="2">
    <source>
        <dbReference type="ARBA" id="ARBA00022764"/>
    </source>
</evidence>
<sequence length="104" mass="11797">MPYKLTRNALLIGLSFSAASCAFAETTPDYMTCKEFVDLNPKAASPVVYWIASEDVINEQGNSFDIEKVDTYVTPQVFAFCKESPQRKVSSFKQEIKEFVKKHM</sequence>
<dbReference type="Pfam" id="PF06411">
    <property type="entry name" value="HdeA"/>
    <property type="match status" value="1"/>
</dbReference>
<dbReference type="InterPro" id="IPR010486">
    <property type="entry name" value="HNS-dep_expression_A/B"/>
</dbReference>
<dbReference type="RefSeq" id="WP_169855168.1">
    <property type="nucleotide sequence ID" value="NZ_JAAQYK010000001.1"/>
</dbReference>
<keyword evidence="3" id="KW-0143">Chaperone</keyword>
<keyword evidence="2" id="KW-0574">Periplasm</keyword>
<dbReference type="Proteomes" id="UP000583279">
    <property type="component" value="Unassembled WGS sequence"/>
</dbReference>
<evidence type="ECO:0000256" key="1">
    <source>
        <dbReference type="ARBA" id="ARBA00022729"/>
    </source>
</evidence>
<evidence type="ECO:0000313" key="6">
    <source>
        <dbReference type="Proteomes" id="UP000583279"/>
    </source>
</evidence>
<dbReference type="EMBL" id="JAAQYK010000001">
    <property type="protein sequence ID" value="NNA42848.1"/>
    <property type="molecule type" value="Genomic_DNA"/>
</dbReference>